<dbReference type="EC" id="2.7.11.25" evidence="2"/>
<dbReference type="GO" id="GO:0005737">
    <property type="term" value="C:cytoplasm"/>
    <property type="evidence" value="ECO:0007669"/>
    <property type="project" value="TreeGrafter"/>
</dbReference>
<comment type="catalytic activity">
    <reaction evidence="8">
        <text>L-seryl-[protein] + ATP = O-phospho-L-seryl-[protein] + ADP + H(+)</text>
        <dbReference type="Rhea" id="RHEA:17989"/>
        <dbReference type="Rhea" id="RHEA-COMP:9863"/>
        <dbReference type="Rhea" id="RHEA-COMP:11604"/>
        <dbReference type="ChEBI" id="CHEBI:15378"/>
        <dbReference type="ChEBI" id="CHEBI:29999"/>
        <dbReference type="ChEBI" id="CHEBI:30616"/>
        <dbReference type="ChEBI" id="CHEBI:83421"/>
        <dbReference type="ChEBI" id="CHEBI:456216"/>
        <dbReference type="EC" id="2.7.11.25"/>
    </reaction>
</comment>
<dbReference type="PROSITE" id="PS00108">
    <property type="entry name" value="PROTEIN_KINASE_ST"/>
    <property type="match status" value="1"/>
</dbReference>
<evidence type="ECO:0000256" key="5">
    <source>
        <dbReference type="ARBA" id="ARBA00022777"/>
    </source>
</evidence>
<keyword evidence="5" id="KW-0418">Kinase</keyword>
<dbReference type="InterPro" id="IPR000719">
    <property type="entry name" value="Prot_kinase_dom"/>
</dbReference>
<dbReference type="PROSITE" id="PS50011">
    <property type="entry name" value="PROTEIN_KINASE_DOM"/>
    <property type="match status" value="1"/>
</dbReference>
<evidence type="ECO:0000256" key="3">
    <source>
        <dbReference type="ARBA" id="ARBA00022679"/>
    </source>
</evidence>
<name>A0A068UUP6_COFCA</name>
<dbReference type="Gramene" id="CDP11994">
    <property type="protein sequence ID" value="CDP11994"/>
    <property type="gene ID" value="GSCOC_T00035337001"/>
</dbReference>
<dbReference type="OMA" id="CNDWSRT"/>
<evidence type="ECO:0000256" key="9">
    <source>
        <dbReference type="PROSITE-ProRule" id="PRU10141"/>
    </source>
</evidence>
<dbReference type="SMART" id="SM00220">
    <property type="entry name" value="S_TKc"/>
    <property type="match status" value="1"/>
</dbReference>
<keyword evidence="3" id="KW-0808">Transferase</keyword>
<evidence type="ECO:0000256" key="8">
    <source>
        <dbReference type="ARBA" id="ARBA00048329"/>
    </source>
</evidence>
<dbReference type="PhylomeDB" id="A0A068UUP6"/>
<keyword evidence="10" id="KW-0723">Serine/threonine-protein kinase</keyword>
<comment type="similarity">
    <text evidence="1">Belongs to the protein kinase superfamily. STE Ser/Thr protein kinase family. MAP kinase kinase kinase subfamily.</text>
</comment>
<protein>
    <recommendedName>
        <fullName evidence="2">mitogen-activated protein kinase kinase kinase</fullName>
        <ecNumber evidence="2">2.7.11.25</ecNumber>
    </recommendedName>
</protein>
<dbReference type="AlphaFoldDB" id="A0A068UUP6"/>
<organism evidence="12 13">
    <name type="scientific">Coffea canephora</name>
    <name type="common">Robusta coffee</name>
    <dbReference type="NCBI Taxonomy" id="49390"/>
    <lineage>
        <taxon>Eukaryota</taxon>
        <taxon>Viridiplantae</taxon>
        <taxon>Streptophyta</taxon>
        <taxon>Embryophyta</taxon>
        <taxon>Tracheophyta</taxon>
        <taxon>Spermatophyta</taxon>
        <taxon>Magnoliopsida</taxon>
        <taxon>eudicotyledons</taxon>
        <taxon>Gunneridae</taxon>
        <taxon>Pentapetalae</taxon>
        <taxon>asterids</taxon>
        <taxon>lamiids</taxon>
        <taxon>Gentianales</taxon>
        <taxon>Rubiaceae</taxon>
        <taxon>Ixoroideae</taxon>
        <taxon>Gardenieae complex</taxon>
        <taxon>Bertiereae - Coffeeae clade</taxon>
        <taxon>Coffeeae</taxon>
        <taxon>Coffea</taxon>
    </lineage>
</organism>
<evidence type="ECO:0000256" key="7">
    <source>
        <dbReference type="ARBA" id="ARBA00047559"/>
    </source>
</evidence>
<evidence type="ECO:0000256" key="1">
    <source>
        <dbReference type="ARBA" id="ARBA00006529"/>
    </source>
</evidence>
<evidence type="ECO:0000256" key="10">
    <source>
        <dbReference type="RuleBase" id="RU000304"/>
    </source>
</evidence>
<dbReference type="Pfam" id="PF00069">
    <property type="entry name" value="Pkinase"/>
    <property type="match status" value="1"/>
</dbReference>
<comment type="catalytic activity">
    <reaction evidence="7">
        <text>L-threonyl-[protein] + ATP = O-phospho-L-threonyl-[protein] + ADP + H(+)</text>
        <dbReference type="Rhea" id="RHEA:46608"/>
        <dbReference type="Rhea" id="RHEA-COMP:11060"/>
        <dbReference type="Rhea" id="RHEA-COMP:11605"/>
        <dbReference type="ChEBI" id="CHEBI:15378"/>
        <dbReference type="ChEBI" id="CHEBI:30013"/>
        <dbReference type="ChEBI" id="CHEBI:30616"/>
        <dbReference type="ChEBI" id="CHEBI:61977"/>
        <dbReference type="ChEBI" id="CHEBI:456216"/>
        <dbReference type="EC" id="2.7.11.25"/>
    </reaction>
</comment>
<proteinExistence type="inferred from homology"/>
<dbReference type="EMBL" id="HG739145">
    <property type="protein sequence ID" value="CDP11994.1"/>
    <property type="molecule type" value="Genomic_DNA"/>
</dbReference>
<keyword evidence="4 9" id="KW-0547">Nucleotide-binding</keyword>
<sequence>MVCRCWSRRIQQHDEETTFSKVKNNRHKPKSFAEAIFSLQNSPRTRGDFTSYQMCIYDKRDYPLPLPLPMSSPEPSMISIGCSSFSSVSDDDVDEHLCQKVFSSYSGPNTWSRNSYAASRTSTPCASSPKNLILCDISFEFQTEGNEHSNHPIHPLPCPPTSPTKPLGLLESSWIKGKLLGRGTFGHVYAGFNSENGKMCAIKEVRLISDDQTSRECLRQLNQEIEVLSQLSHPNIVQYYGSQLAGDKLSVYLESVSGGSMLKLLQDYGPFGEKVIQSYTRKILCGLVYLHDRNVVHRDIKGANILVNPKGEVKLTDFGMAKHIDSCSSMLSFKGSPYWTAPEIIMNTGVYSLAVDIWCLGCVVLEMATSKPPWSQYEGISAIFRIANDLEVPEIPNNLSEEAKSFVKVCLQRNPSVRPTAAQLLHHPFIQGIQENRISKDICC</sequence>
<dbReference type="OrthoDB" id="266718at2759"/>
<feature type="binding site" evidence="9">
    <location>
        <position position="203"/>
    </location>
    <ligand>
        <name>ATP</name>
        <dbReference type="ChEBI" id="CHEBI:30616"/>
    </ligand>
</feature>
<gene>
    <name evidence="12" type="ORF">GSCOC_T00035337001</name>
</gene>
<dbReference type="PROSITE" id="PS00107">
    <property type="entry name" value="PROTEIN_KINASE_ATP"/>
    <property type="match status" value="1"/>
</dbReference>
<dbReference type="InParanoid" id="A0A068UUP6"/>
<evidence type="ECO:0000256" key="4">
    <source>
        <dbReference type="ARBA" id="ARBA00022741"/>
    </source>
</evidence>
<dbReference type="PANTHER" id="PTHR48016">
    <property type="entry name" value="MAP KINASE KINASE KINASE SSK2-RELATED-RELATED"/>
    <property type="match status" value="1"/>
</dbReference>
<evidence type="ECO:0000259" key="11">
    <source>
        <dbReference type="PROSITE" id="PS50011"/>
    </source>
</evidence>
<dbReference type="InterPro" id="IPR050538">
    <property type="entry name" value="MAP_kinase_kinase_kinase"/>
</dbReference>
<dbReference type="SUPFAM" id="SSF56112">
    <property type="entry name" value="Protein kinase-like (PK-like)"/>
    <property type="match status" value="1"/>
</dbReference>
<accession>A0A068UUP6</accession>
<dbReference type="Gene3D" id="1.10.510.10">
    <property type="entry name" value="Transferase(Phosphotransferase) domain 1"/>
    <property type="match status" value="1"/>
</dbReference>
<keyword evidence="13" id="KW-1185">Reference proteome</keyword>
<dbReference type="STRING" id="49390.A0A068UUP6"/>
<dbReference type="InterPro" id="IPR011009">
    <property type="entry name" value="Kinase-like_dom_sf"/>
</dbReference>
<evidence type="ECO:0000256" key="2">
    <source>
        <dbReference type="ARBA" id="ARBA00012406"/>
    </source>
</evidence>
<dbReference type="InterPro" id="IPR008271">
    <property type="entry name" value="Ser/Thr_kinase_AS"/>
</dbReference>
<dbReference type="FunFam" id="1.10.510.10:FF:001239">
    <property type="entry name" value="Predicted protein"/>
    <property type="match status" value="1"/>
</dbReference>
<reference evidence="13" key="1">
    <citation type="journal article" date="2014" name="Science">
        <title>The coffee genome provides insight into the convergent evolution of caffeine biosynthesis.</title>
        <authorList>
            <person name="Denoeud F."/>
            <person name="Carretero-Paulet L."/>
            <person name="Dereeper A."/>
            <person name="Droc G."/>
            <person name="Guyot R."/>
            <person name="Pietrella M."/>
            <person name="Zheng C."/>
            <person name="Alberti A."/>
            <person name="Anthony F."/>
            <person name="Aprea G."/>
            <person name="Aury J.M."/>
            <person name="Bento P."/>
            <person name="Bernard M."/>
            <person name="Bocs S."/>
            <person name="Campa C."/>
            <person name="Cenci A."/>
            <person name="Combes M.C."/>
            <person name="Crouzillat D."/>
            <person name="Da Silva C."/>
            <person name="Daddiego L."/>
            <person name="De Bellis F."/>
            <person name="Dussert S."/>
            <person name="Garsmeur O."/>
            <person name="Gayraud T."/>
            <person name="Guignon V."/>
            <person name="Jahn K."/>
            <person name="Jamilloux V."/>
            <person name="Joet T."/>
            <person name="Labadie K."/>
            <person name="Lan T."/>
            <person name="Leclercq J."/>
            <person name="Lepelley M."/>
            <person name="Leroy T."/>
            <person name="Li L.T."/>
            <person name="Librado P."/>
            <person name="Lopez L."/>
            <person name="Munoz A."/>
            <person name="Noel B."/>
            <person name="Pallavicini A."/>
            <person name="Perrotta G."/>
            <person name="Poncet V."/>
            <person name="Pot D."/>
            <person name="Priyono X."/>
            <person name="Rigoreau M."/>
            <person name="Rouard M."/>
            <person name="Rozas J."/>
            <person name="Tranchant-Dubreuil C."/>
            <person name="VanBuren R."/>
            <person name="Zhang Q."/>
            <person name="Andrade A.C."/>
            <person name="Argout X."/>
            <person name="Bertrand B."/>
            <person name="de Kochko A."/>
            <person name="Graziosi G."/>
            <person name="Henry R.J."/>
            <person name="Jayarama X."/>
            <person name="Ming R."/>
            <person name="Nagai C."/>
            <person name="Rounsley S."/>
            <person name="Sankoff D."/>
            <person name="Giuliano G."/>
            <person name="Albert V.A."/>
            <person name="Wincker P."/>
            <person name="Lashermes P."/>
        </authorList>
    </citation>
    <scope>NUCLEOTIDE SEQUENCE [LARGE SCALE GENOMIC DNA]</scope>
    <source>
        <strain evidence="13">cv. DH200-94</strain>
    </source>
</reference>
<evidence type="ECO:0000313" key="13">
    <source>
        <dbReference type="Proteomes" id="UP000295252"/>
    </source>
</evidence>
<dbReference type="InterPro" id="IPR017441">
    <property type="entry name" value="Protein_kinase_ATP_BS"/>
</dbReference>
<evidence type="ECO:0000256" key="6">
    <source>
        <dbReference type="ARBA" id="ARBA00022840"/>
    </source>
</evidence>
<keyword evidence="6 9" id="KW-0067">ATP-binding</keyword>
<dbReference type="GO" id="GO:0004709">
    <property type="term" value="F:MAP kinase kinase kinase activity"/>
    <property type="evidence" value="ECO:0007669"/>
    <property type="project" value="UniProtKB-EC"/>
</dbReference>
<evidence type="ECO:0000313" key="12">
    <source>
        <dbReference type="EMBL" id="CDP11994.1"/>
    </source>
</evidence>
<dbReference type="Proteomes" id="UP000295252">
    <property type="component" value="Chromosome II"/>
</dbReference>
<feature type="domain" description="Protein kinase" evidence="11">
    <location>
        <begin position="174"/>
        <end position="430"/>
    </location>
</feature>
<dbReference type="PANTHER" id="PTHR48016:SF2">
    <property type="entry name" value="MITOGEN-ACTIVATED PROTEIN KINASE KINASE KINASE YODA-LIKE"/>
    <property type="match status" value="1"/>
</dbReference>
<dbReference type="GO" id="GO:0005524">
    <property type="term" value="F:ATP binding"/>
    <property type="evidence" value="ECO:0007669"/>
    <property type="project" value="UniProtKB-UniRule"/>
</dbReference>